<feature type="compositionally biased region" description="Basic and acidic residues" evidence="6">
    <location>
        <begin position="833"/>
        <end position="845"/>
    </location>
</feature>
<organism evidence="7 8">
    <name type="scientific">Leptobrachium leishanense</name>
    <name type="common">Leishan spiny toad</name>
    <dbReference type="NCBI Taxonomy" id="445787"/>
    <lineage>
        <taxon>Eukaryota</taxon>
        <taxon>Metazoa</taxon>
        <taxon>Chordata</taxon>
        <taxon>Craniata</taxon>
        <taxon>Vertebrata</taxon>
        <taxon>Euteleostomi</taxon>
        <taxon>Amphibia</taxon>
        <taxon>Batrachia</taxon>
        <taxon>Anura</taxon>
        <taxon>Pelobatoidea</taxon>
        <taxon>Megophryidae</taxon>
        <taxon>Leptobrachium</taxon>
    </lineage>
</organism>
<gene>
    <name evidence="7" type="primary">TSGA10</name>
</gene>
<evidence type="ECO:0000256" key="2">
    <source>
        <dbReference type="ARBA" id="ARBA00022490"/>
    </source>
</evidence>
<dbReference type="GeneTree" id="ENSGT00940000159205"/>
<dbReference type="PANTHER" id="PTHR20544">
    <property type="entry name" value="CENTROSOMAL PROTEIN CEP135"/>
    <property type="match status" value="1"/>
</dbReference>
<accession>A0A8C5LR02</accession>
<protein>
    <submittedName>
        <fullName evidence="7">Testis specific 10</fullName>
    </submittedName>
</protein>
<dbReference type="PANTHER" id="PTHR20544:SF2">
    <property type="entry name" value="TESTIS SPECIFIC 10"/>
    <property type="match status" value="1"/>
</dbReference>
<evidence type="ECO:0000256" key="5">
    <source>
        <dbReference type="SAM" id="Coils"/>
    </source>
</evidence>
<keyword evidence="8" id="KW-1185">Reference proteome</keyword>
<proteinExistence type="inferred from homology"/>
<dbReference type="Ensembl" id="ENSLLET00000001947.1">
    <property type="protein sequence ID" value="ENSLLEP00000001865.1"/>
    <property type="gene ID" value="ENSLLEG00000001181.1"/>
</dbReference>
<evidence type="ECO:0000256" key="4">
    <source>
        <dbReference type="ARBA" id="ARBA00038123"/>
    </source>
</evidence>
<feature type="coiled-coil region" evidence="5">
    <location>
        <begin position="5"/>
        <end position="391"/>
    </location>
</feature>
<dbReference type="GO" id="GO:0005814">
    <property type="term" value="C:centriole"/>
    <property type="evidence" value="ECO:0007669"/>
    <property type="project" value="UniProtKB-SubCell"/>
</dbReference>
<feature type="coiled-coil region" evidence="5">
    <location>
        <begin position="698"/>
        <end position="795"/>
    </location>
</feature>
<dbReference type="AlphaFoldDB" id="A0A8C5LR02"/>
<evidence type="ECO:0000313" key="7">
    <source>
        <dbReference type="Ensembl" id="ENSLLEP00000001865.1"/>
    </source>
</evidence>
<feature type="coiled-coil region" evidence="5">
    <location>
        <begin position="490"/>
        <end position="634"/>
    </location>
</feature>
<keyword evidence="3" id="KW-0206">Cytoskeleton</keyword>
<reference evidence="7" key="1">
    <citation type="submission" date="2025-08" db="UniProtKB">
        <authorList>
            <consortium name="Ensembl"/>
        </authorList>
    </citation>
    <scope>IDENTIFICATION</scope>
</reference>
<evidence type="ECO:0000256" key="6">
    <source>
        <dbReference type="SAM" id="MobiDB-lite"/>
    </source>
</evidence>
<keyword evidence="2" id="KW-0963">Cytoplasm</keyword>
<feature type="region of interest" description="Disordered" evidence="6">
    <location>
        <begin position="821"/>
        <end position="861"/>
    </location>
</feature>
<comment type="subcellular location">
    <subcellularLocation>
        <location evidence="1">Cytoplasm</location>
        <location evidence="1">Cytoskeleton</location>
        <location evidence="1">Microtubule organizing center</location>
        <location evidence="1">Centrosome</location>
        <location evidence="1">Centriole</location>
    </subcellularLocation>
</comment>
<dbReference type="Proteomes" id="UP000694569">
    <property type="component" value="Unplaced"/>
</dbReference>
<evidence type="ECO:0000256" key="1">
    <source>
        <dbReference type="ARBA" id="ARBA00004114"/>
    </source>
</evidence>
<keyword evidence="5" id="KW-0175">Coiled coil</keyword>
<feature type="compositionally biased region" description="Low complexity" evidence="6">
    <location>
        <begin position="821"/>
        <end position="832"/>
    </location>
</feature>
<dbReference type="OrthoDB" id="10254663at2759"/>
<dbReference type="SUPFAM" id="SSF57997">
    <property type="entry name" value="Tropomyosin"/>
    <property type="match status" value="1"/>
</dbReference>
<evidence type="ECO:0000256" key="3">
    <source>
        <dbReference type="ARBA" id="ARBA00023212"/>
    </source>
</evidence>
<name>A0A8C5LR02_9ANUR</name>
<reference evidence="7" key="2">
    <citation type="submission" date="2025-09" db="UniProtKB">
        <authorList>
            <consortium name="Ensembl"/>
        </authorList>
    </citation>
    <scope>IDENTIFICATION</scope>
</reference>
<dbReference type="InterPro" id="IPR051877">
    <property type="entry name" value="Centriole_BasalBody_StrucProt"/>
</dbReference>
<comment type="similarity">
    <text evidence="4">Belongs to the CEP135/TSGA10 family.</text>
</comment>
<sequence length="861" mass="99968">MASSAQDGRRRITELQLKIDELKNANRGLEQHILHLEENREAVNNQVDDLTRKNEHLCNELTEIDKLAEQLEREKAKALNAALQDLDDAKNEIRRQHKAIEKLEFSVKNVSMDADNAKEHLEKTENDLLEKRDENISLNVLLDQLHDDKNRLAKKVEKLQKTEKNTVIANAKSRTTSPSKLDAFVKTLEEERDHYKKEADSLRKMIRGRSRSPKRIPAQLDPEFNKAAQERDALKAMLEKYERHMAEIQANVKVLTSERDKTNLLYEKAQHEITRLRRELVQSPKTPKASLTAQTILRRVESERDSAMSDLRRMTTERDSLRERLKISQETAINDRAHLEQRVEELQSSIRIMENESGDHKSKISLLKDTVSSLENDTKILTRRALEAENELSERKSECDSLRLFNEKIENSYEETQRRLSLKLTELQLSQEKIVRLEDKIAELSSQGLSQREEISMLKATISELDAQKDSLIYSVDQKTKDISSLEKSMAIKESTIENLRSVLNEMEDSARQSAKTLSSQDQDISRLRRQVDEINDELAHTGREKEQTIQENSRLLDQISKCKIEIQEKENQELLDNYRSANSKAGNWENKSQQLESECRSVKLDLRSADAECRRLKEKVESLEMQIEHHVTSEQSYKSQISCLMKTTLRMEEELHHINAEKASALTDLASTRELCVKLDSSKELLNRQLCAKSQDMEQIQMELETSRSELELLRKQLASERIAVKNLESLLFGNQEKEYQSHMRAQDLDSELQLLREKLILAENKLGNQGREATQLKNKVAQQDAELEITRRQLSTEQFEREHAVKQLQRHSFPYQSSSILKRSLSPSRLSPDHHFRSPERLSRSPQRALQRSPLFRDF</sequence>
<evidence type="ECO:0000313" key="8">
    <source>
        <dbReference type="Proteomes" id="UP000694569"/>
    </source>
</evidence>